<keyword evidence="3" id="KW-1185">Reference proteome</keyword>
<dbReference type="Proteomes" id="UP000660885">
    <property type="component" value="Unassembled WGS sequence"/>
</dbReference>
<proteinExistence type="predicted"/>
<dbReference type="EMBL" id="JAETWB010000028">
    <property type="protein sequence ID" value="MBL6081490.1"/>
    <property type="molecule type" value="Genomic_DNA"/>
</dbReference>
<protein>
    <submittedName>
        <fullName evidence="2">Uncharacterized protein</fullName>
    </submittedName>
</protein>
<organism evidence="2 3">
    <name type="scientific">Belnapia arida</name>
    <dbReference type="NCBI Taxonomy" id="2804533"/>
    <lineage>
        <taxon>Bacteria</taxon>
        <taxon>Pseudomonadati</taxon>
        <taxon>Pseudomonadota</taxon>
        <taxon>Alphaproteobacteria</taxon>
        <taxon>Acetobacterales</taxon>
        <taxon>Roseomonadaceae</taxon>
        <taxon>Belnapia</taxon>
    </lineage>
</organism>
<feature type="region of interest" description="Disordered" evidence="1">
    <location>
        <begin position="1"/>
        <end position="23"/>
    </location>
</feature>
<sequence length="266" mass="29782">MSEDWQRRVASTTTSGTPHQRPDTVQAVNAILDRVMSISSIGKITRAEAHNLVDACYDLAAHAGHPDDVAEDAARAVGQVLAVGAFGWTESQLCLLDRDWDSLEEVPALWRVEFLLRLCRSPHILPRQMIDQVVNAFAALNLGDGHIPRIFRPSTEPGRGRNPKAARGTEELLWCWITWQHAEGEKVDLLVVRVAAAVGETTDAVKGWRTAWIKRDGLDKVRAELNLFKSQSYGREFFEQGPSLDEMVASWRDSRMPKKSEDRKSS</sequence>
<evidence type="ECO:0000256" key="1">
    <source>
        <dbReference type="SAM" id="MobiDB-lite"/>
    </source>
</evidence>
<name>A0ABS1UBJ2_9PROT</name>
<comment type="caution">
    <text evidence="2">The sequence shown here is derived from an EMBL/GenBank/DDBJ whole genome shotgun (WGS) entry which is preliminary data.</text>
</comment>
<dbReference type="RefSeq" id="WP_202834709.1">
    <property type="nucleotide sequence ID" value="NZ_JAETWB010000028.1"/>
</dbReference>
<evidence type="ECO:0000313" key="3">
    <source>
        <dbReference type="Proteomes" id="UP000660885"/>
    </source>
</evidence>
<evidence type="ECO:0000313" key="2">
    <source>
        <dbReference type="EMBL" id="MBL6081490.1"/>
    </source>
</evidence>
<feature type="compositionally biased region" description="Polar residues" evidence="1">
    <location>
        <begin position="9"/>
        <end position="18"/>
    </location>
</feature>
<reference evidence="2 3" key="1">
    <citation type="submission" date="2021-01" db="EMBL/GenBank/DDBJ databases">
        <title>Belnapia mucosa sp. nov. and Belnapia arida sp. nov., isolated from the Tabernas Desert (Almeria, Spain).</title>
        <authorList>
            <person name="Molina-Menor E."/>
            <person name="Vidal-Verdu A."/>
            <person name="Calonge A."/>
            <person name="Satari L."/>
            <person name="Pereto J."/>
            <person name="Porcar M."/>
        </authorList>
    </citation>
    <scope>NUCLEOTIDE SEQUENCE [LARGE SCALE GENOMIC DNA]</scope>
    <source>
        <strain evidence="2 3">T18</strain>
    </source>
</reference>
<gene>
    <name evidence="2" type="ORF">JMJ56_26210</name>
</gene>
<accession>A0ABS1UBJ2</accession>